<dbReference type="InParanoid" id="F1Z9X5"/>
<dbReference type="Gene3D" id="2.40.40.10">
    <property type="entry name" value="RlpA-like domain"/>
    <property type="match status" value="1"/>
</dbReference>
<accession>F1Z9X5</accession>
<dbReference type="InterPro" id="IPR007730">
    <property type="entry name" value="SPOR-like_dom"/>
</dbReference>
<feature type="chain" id="PRO_5003274201" evidence="2">
    <location>
        <begin position="18"/>
        <end position="355"/>
    </location>
</feature>
<gene>
    <name evidence="4" type="ORF">Y88_0674</name>
</gene>
<dbReference type="FunCoup" id="F1Z9X5">
    <property type="interactions" value="38"/>
</dbReference>
<dbReference type="InterPro" id="IPR036908">
    <property type="entry name" value="RlpA-like_sf"/>
</dbReference>
<organism evidence="4 5">
    <name type="scientific">Novosphingobium nitrogenifigens DSM 19370</name>
    <dbReference type="NCBI Taxonomy" id="983920"/>
    <lineage>
        <taxon>Bacteria</taxon>
        <taxon>Pseudomonadati</taxon>
        <taxon>Pseudomonadota</taxon>
        <taxon>Alphaproteobacteria</taxon>
        <taxon>Sphingomonadales</taxon>
        <taxon>Sphingomonadaceae</taxon>
        <taxon>Novosphingobium</taxon>
    </lineage>
</organism>
<sequence length="355" mass="36634">MLSGALALSLMASPAVAREHSGQKPSVTDYGPDADYPVTVGDPYTVEGVTYTPSDTLNYDAVGYARAGTEGSGISGAHHTLPLPCYVEVTALDTGHTILVRLDRRGPMNGKALIELTPAAWTQLGLNPTGDAPVRVRRVNPPEQERLLLRMGRQAPARMDTPPGLLSALKRKMGIAPIPPSGEASLALPAGASATRMTPPPAPKVPVPAVVPPTKVEVSHPVPTRAAPVKPALTPALPPKPEVAKPDAVRHEAVKPLPKTAPAAKATPPAKPDPKAPETTGPKPKPHGGTYTVQVGAYSSRANAEKVATAVGGKVEATGKLWRVRIPAASSDQASAALAKAKHSGYAGAVILHGE</sequence>
<feature type="compositionally biased region" description="Basic and acidic residues" evidence="1">
    <location>
        <begin position="242"/>
        <end position="254"/>
    </location>
</feature>
<feature type="signal peptide" evidence="2">
    <location>
        <begin position="1"/>
        <end position="17"/>
    </location>
</feature>
<dbReference type="eggNOG" id="COG0797">
    <property type="taxonomic scope" value="Bacteria"/>
</dbReference>
<dbReference type="Proteomes" id="UP000004728">
    <property type="component" value="Unassembled WGS sequence"/>
</dbReference>
<evidence type="ECO:0000313" key="4">
    <source>
        <dbReference type="EMBL" id="EGD58617.1"/>
    </source>
</evidence>
<dbReference type="Pfam" id="PF05036">
    <property type="entry name" value="SPOR"/>
    <property type="match status" value="1"/>
</dbReference>
<feature type="compositionally biased region" description="Low complexity" evidence="1">
    <location>
        <begin position="226"/>
        <end position="235"/>
    </location>
</feature>
<dbReference type="EMBL" id="AEWJ01000041">
    <property type="protein sequence ID" value="EGD58617.1"/>
    <property type="molecule type" value="Genomic_DNA"/>
</dbReference>
<keyword evidence="5" id="KW-1185">Reference proteome</keyword>
<feature type="domain" description="SPOR" evidence="3">
    <location>
        <begin position="288"/>
        <end position="351"/>
    </location>
</feature>
<evidence type="ECO:0000256" key="1">
    <source>
        <dbReference type="SAM" id="MobiDB-lite"/>
    </source>
</evidence>
<dbReference type="AlphaFoldDB" id="F1Z9X5"/>
<evidence type="ECO:0000256" key="2">
    <source>
        <dbReference type="SAM" id="SignalP"/>
    </source>
</evidence>
<keyword evidence="2" id="KW-0732">Signal</keyword>
<name>F1Z9X5_9SPHN</name>
<proteinExistence type="predicted"/>
<feature type="region of interest" description="Disordered" evidence="1">
    <location>
        <begin position="221"/>
        <end position="292"/>
    </location>
</feature>
<comment type="caution">
    <text evidence="4">The sequence shown here is derived from an EMBL/GenBank/DDBJ whole genome shotgun (WGS) entry which is preliminary data.</text>
</comment>
<evidence type="ECO:0000259" key="3">
    <source>
        <dbReference type="Pfam" id="PF05036"/>
    </source>
</evidence>
<dbReference type="SUPFAM" id="SSF110997">
    <property type="entry name" value="Sporulation related repeat"/>
    <property type="match status" value="1"/>
</dbReference>
<dbReference type="PANTHER" id="PTHR34183:SF1">
    <property type="entry name" value="ENDOLYTIC PEPTIDOGLYCAN TRANSGLYCOSYLASE RLPA"/>
    <property type="match status" value="1"/>
</dbReference>
<dbReference type="GO" id="GO:0042834">
    <property type="term" value="F:peptidoglycan binding"/>
    <property type="evidence" value="ECO:0007669"/>
    <property type="project" value="InterPro"/>
</dbReference>
<dbReference type="PANTHER" id="PTHR34183">
    <property type="entry name" value="ENDOLYTIC PEPTIDOGLYCAN TRANSGLYCOSYLASE RLPA"/>
    <property type="match status" value="1"/>
</dbReference>
<protein>
    <submittedName>
        <fullName evidence="4">Sporulation related protein</fullName>
    </submittedName>
</protein>
<dbReference type="HOGENOM" id="CLU_042923_3_1_5"/>
<dbReference type="eggNOG" id="COG3147">
    <property type="taxonomic scope" value="Bacteria"/>
</dbReference>
<feature type="compositionally biased region" description="Low complexity" evidence="1">
    <location>
        <begin position="255"/>
        <end position="268"/>
    </location>
</feature>
<dbReference type="CDD" id="cd22268">
    <property type="entry name" value="DPBB_RlpA-like"/>
    <property type="match status" value="1"/>
</dbReference>
<dbReference type="InterPro" id="IPR036680">
    <property type="entry name" value="SPOR-like_sf"/>
</dbReference>
<evidence type="ECO:0000313" key="5">
    <source>
        <dbReference type="Proteomes" id="UP000004728"/>
    </source>
</evidence>
<dbReference type="STRING" id="983920.Y88_0674"/>
<reference evidence="4 5" key="1">
    <citation type="journal article" date="2012" name="J. Bacteriol.">
        <title>Draft Genome Sequence of Novosphingobium nitrogenifigens Y88T.</title>
        <authorList>
            <person name="Strabala T.J."/>
            <person name="Macdonald L."/>
            <person name="Liu V."/>
            <person name="Smit A.M."/>
        </authorList>
    </citation>
    <scope>NUCLEOTIDE SEQUENCE [LARGE SCALE GENOMIC DNA]</scope>
    <source>
        <strain evidence="4 5">DSM 19370</strain>
    </source>
</reference>
<dbReference type="Gene3D" id="3.30.70.1070">
    <property type="entry name" value="Sporulation related repeat"/>
    <property type="match status" value="1"/>
</dbReference>